<dbReference type="AlphaFoldDB" id="A0A0R2F0S7"/>
<dbReference type="InterPro" id="IPR052519">
    <property type="entry name" value="Euk-type_GlcNAc_Kinase"/>
</dbReference>
<dbReference type="PANTHER" id="PTHR43190">
    <property type="entry name" value="N-ACETYL-D-GLUCOSAMINE KINASE"/>
    <property type="match status" value="1"/>
</dbReference>
<dbReference type="InterPro" id="IPR002731">
    <property type="entry name" value="ATPase_BadF"/>
</dbReference>
<name>A0A0R2F0S7_9LACO</name>
<dbReference type="PATRIC" id="fig|1423730.4.peg.2336"/>
<dbReference type="PANTHER" id="PTHR43190:SF3">
    <property type="entry name" value="N-ACETYL-D-GLUCOSAMINE KINASE"/>
    <property type="match status" value="1"/>
</dbReference>
<keyword evidence="3" id="KW-1185">Reference proteome</keyword>
<dbReference type="Gene3D" id="3.30.420.40">
    <property type="match status" value="2"/>
</dbReference>
<dbReference type="GO" id="GO:0016301">
    <property type="term" value="F:kinase activity"/>
    <property type="evidence" value="ECO:0007669"/>
    <property type="project" value="UniProtKB-KW"/>
</dbReference>
<keyword evidence="2" id="KW-0418">Kinase</keyword>
<evidence type="ECO:0000313" key="3">
    <source>
        <dbReference type="Proteomes" id="UP000050865"/>
    </source>
</evidence>
<gene>
    <name evidence="2" type="ORF">FC75_GL002248</name>
</gene>
<dbReference type="RefSeq" id="WP_056989655.1">
    <property type="nucleotide sequence ID" value="NZ_AYZJ01000050.1"/>
</dbReference>
<dbReference type="Proteomes" id="UP000050865">
    <property type="component" value="Unassembled WGS sequence"/>
</dbReference>
<accession>A0A0R2F0S7</accession>
<reference evidence="2 3" key="1">
    <citation type="journal article" date="2015" name="Genome Announc.">
        <title>Expanding the biotechnology potential of lactobacilli through comparative genomics of 213 strains and associated genera.</title>
        <authorList>
            <person name="Sun Z."/>
            <person name="Harris H.M."/>
            <person name="McCann A."/>
            <person name="Guo C."/>
            <person name="Argimon S."/>
            <person name="Zhang W."/>
            <person name="Yang X."/>
            <person name="Jeffery I.B."/>
            <person name="Cooney J.C."/>
            <person name="Kagawa T.F."/>
            <person name="Liu W."/>
            <person name="Song Y."/>
            <person name="Salvetti E."/>
            <person name="Wrobel A."/>
            <person name="Rasinkangas P."/>
            <person name="Parkhill J."/>
            <person name="Rea M.C."/>
            <person name="O'Sullivan O."/>
            <person name="Ritari J."/>
            <person name="Douillard F.P."/>
            <person name="Paul Ross R."/>
            <person name="Yang R."/>
            <person name="Briner A.E."/>
            <person name="Felis G.E."/>
            <person name="de Vos W.M."/>
            <person name="Barrangou R."/>
            <person name="Klaenhammer T.R."/>
            <person name="Caufield P.W."/>
            <person name="Cui Y."/>
            <person name="Zhang H."/>
            <person name="O'Toole P.W."/>
        </authorList>
    </citation>
    <scope>NUCLEOTIDE SEQUENCE [LARGE SCALE GENOMIC DNA]</scope>
    <source>
        <strain evidence="2 3">DSM 22697</strain>
    </source>
</reference>
<dbReference type="Pfam" id="PF01869">
    <property type="entry name" value="BcrAD_BadFG"/>
    <property type="match status" value="1"/>
</dbReference>
<sequence>MTYQIGIDSGGTHIVATAWDDSGNQLAQTTAGPGNILLDGPGTMRNLQRVIKHLAADLSDQHCTQILAGIAGVATTGNGASVAAQLEKDLGIPTAVINDAELALLNGLEGADGTLVIAGTGSITYGRQNGQFLRVGGWGQLLGDTGSAYQIFALAMKKALAAHDRGEGSPLITLCEALLEANSMPSAVRRFYQLDRAHLAAFAAKVAAAADDGNEAAQRVITESARALAQEVLVLLNRYAEPTPLKLALSGSVLVHNESFRHTLIETIRARYPIQARVVTTNNSRGVLFWHRWQEKEA</sequence>
<dbReference type="InterPro" id="IPR043129">
    <property type="entry name" value="ATPase_NBD"/>
</dbReference>
<keyword evidence="2" id="KW-0808">Transferase</keyword>
<dbReference type="STRING" id="1423730.FC75_GL002248"/>
<organism evidence="2 3">
    <name type="scientific">Lacticaseibacillus camelliae DSM 22697 = JCM 13995</name>
    <dbReference type="NCBI Taxonomy" id="1423730"/>
    <lineage>
        <taxon>Bacteria</taxon>
        <taxon>Bacillati</taxon>
        <taxon>Bacillota</taxon>
        <taxon>Bacilli</taxon>
        <taxon>Lactobacillales</taxon>
        <taxon>Lactobacillaceae</taxon>
        <taxon>Lacticaseibacillus</taxon>
    </lineage>
</organism>
<evidence type="ECO:0000313" key="2">
    <source>
        <dbReference type="EMBL" id="KRN21446.1"/>
    </source>
</evidence>
<protein>
    <submittedName>
        <fullName evidence="2">N-acetylglucosamine kinase</fullName>
    </submittedName>
</protein>
<comment type="caution">
    <text evidence="2">The sequence shown here is derived from an EMBL/GenBank/DDBJ whole genome shotgun (WGS) entry which is preliminary data.</text>
</comment>
<dbReference type="SUPFAM" id="SSF53067">
    <property type="entry name" value="Actin-like ATPase domain"/>
    <property type="match status" value="2"/>
</dbReference>
<proteinExistence type="predicted"/>
<dbReference type="EMBL" id="AYZJ01000050">
    <property type="protein sequence ID" value="KRN21446.1"/>
    <property type="molecule type" value="Genomic_DNA"/>
</dbReference>
<evidence type="ECO:0000259" key="1">
    <source>
        <dbReference type="Pfam" id="PF01869"/>
    </source>
</evidence>
<feature type="domain" description="ATPase BadF/BadG/BcrA/BcrD type" evidence="1">
    <location>
        <begin position="5"/>
        <end position="271"/>
    </location>
</feature>